<dbReference type="EMBL" id="GBEZ01017492">
    <property type="protein sequence ID" value="JAC68848.1"/>
    <property type="molecule type" value="Transcribed_RNA"/>
</dbReference>
<sequence length="164" mass="18744">MYEYVPTLREHGQPGCEAPSFRDFCQRPFLLGLQSKWHGCRGLGGVVHDFAHVEPAAQCLVTKDGRPAIDYVLRMHLLGEDFEAMRIQYLNTQERRAQGAAPLPPVALGWERKPSENAGMRPNRHQERYDACGKECLWHIARYYSQDFELFGYPLACPGHANEQ</sequence>
<accession>A0A061RA33</accession>
<reference evidence="1" key="1">
    <citation type="submission" date="2014-05" db="EMBL/GenBank/DDBJ databases">
        <title>The transcriptome of the halophilic microalga Tetraselmis sp. GSL018 isolated from the Great Salt Lake, Utah.</title>
        <authorList>
            <person name="Jinkerson R.E."/>
            <person name="D'Adamo S."/>
            <person name="Posewitz M.C."/>
        </authorList>
    </citation>
    <scope>NUCLEOTIDE SEQUENCE</scope>
    <source>
        <strain evidence="1">GSL018</strain>
    </source>
</reference>
<proteinExistence type="predicted"/>
<protein>
    <submittedName>
        <fullName evidence="1">Uncharacterized protein</fullName>
    </submittedName>
</protein>
<gene>
    <name evidence="1" type="ORF">TSPGSL018_7788</name>
</gene>
<organism evidence="1">
    <name type="scientific">Tetraselmis sp. GSL018</name>
    <dbReference type="NCBI Taxonomy" id="582737"/>
    <lineage>
        <taxon>Eukaryota</taxon>
        <taxon>Viridiplantae</taxon>
        <taxon>Chlorophyta</taxon>
        <taxon>core chlorophytes</taxon>
        <taxon>Chlorodendrophyceae</taxon>
        <taxon>Chlorodendrales</taxon>
        <taxon>Chlorodendraceae</taxon>
        <taxon>Tetraselmis</taxon>
    </lineage>
</organism>
<evidence type="ECO:0000313" key="1">
    <source>
        <dbReference type="EMBL" id="JAC68848.1"/>
    </source>
</evidence>
<dbReference type="AlphaFoldDB" id="A0A061RA33"/>
<name>A0A061RA33_9CHLO</name>